<dbReference type="AlphaFoldDB" id="A0A933L3J3"/>
<dbReference type="Proteomes" id="UP000782610">
    <property type="component" value="Unassembled WGS sequence"/>
</dbReference>
<organism evidence="1 2">
    <name type="scientific">Devosia nanyangense</name>
    <dbReference type="NCBI Taxonomy" id="1228055"/>
    <lineage>
        <taxon>Bacteria</taxon>
        <taxon>Pseudomonadati</taxon>
        <taxon>Pseudomonadota</taxon>
        <taxon>Alphaproteobacteria</taxon>
        <taxon>Hyphomicrobiales</taxon>
        <taxon>Devosiaceae</taxon>
        <taxon>Devosia</taxon>
    </lineage>
</organism>
<evidence type="ECO:0000313" key="1">
    <source>
        <dbReference type="EMBL" id="MBI4922517.1"/>
    </source>
</evidence>
<gene>
    <name evidence="1" type="ORF">HY834_12275</name>
</gene>
<name>A0A933L3J3_9HYPH</name>
<reference evidence="1" key="1">
    <citation type="submission" date="2020-07" db="EMBL/GenBank/DDBJ databases">
        <title>Huge and variable diversity of episymbiotic CPR bacteria and DPANN archaea in groundwater ecosystems.</title>
        <authorList>
            <person name="He C.Y."/>
            <person name="Keren R."/>
            <person name="Whittaker M."/>
            <person name="Farag I.F."/>
            <person name="Doudna J."/>
            <person name="Cate J.H.D."/>
            <person name="Banfield J.F."/>
        </authorList>
    </citation>
    <scope>NUCLEOTIDE SEQUENCE</scope>
    <source>
        <strain evidence="1">NC_groundwater_1586_Pr3_B-0.1um_66_15</strain>
    </source>
</reference>
<comment type="caution">
    <text evidence="1">The sequence shown here is derived from an EMBL/GenBank/DDBJ whole genome shotgun (WGS) entry which is preliminary data.</text>
</comment>
<proteinExistence type="predicted"/>
<evidence type="ECO:0008006" key="3">
    <source>
        <dbReference type="Google" id="ProtNLM"/>
    </source>
</evidence>
<sequence length="178" mass="19546">MAVRPASTRDLDGPTGRTWDEWLGFFEQGKFATLSHGEIAQRLHDAGVPDWWSQMLTVAYEQHIGRRVPGQNAAGDFSTSVSLTVDGGTATVADRIRTSLNKLNSIDGVAFAKTATASDTPKRSYWRAALADGTKVQIAFEPRADSRTSVNATHDKLDSAVSAERWRAFWKQKLSSFS</sequence>
<accession>A0A933L3J3</accession>
<dbReference type="EMBL" id="JACRAF010000033">
    <property type="protein sequence ID" value="MBI4922517.1"/>
    <property type="molecule type" value="Genomic_DNA"/>
</dbReference>
<evidence type="ECO:0000313" key="2">
    <source>
        <dbReference type="Proteomes" id="UP000782610"/>
    </source>
</evidence>
<protein>
    <recommendedName>
        <fullName evidence="3">DUF4287 domain-containing protein</fullName>
    </recommendedName>
</protein>